<dbReference type="KEGG" id="xya:ET471_00980"/>
<reference evidence="1 2" key="1">
    <citation type="submission" date="2019-01" db="EMBL/GenBank/DDBJ databases">
        <title>Genome sequencing of strain FW10M-9.</title>
        <authorList>
            <person name="Heo J."/>
            <person name="Kim S.-J."/>
            <person name="Kim J.-S."/>
            <person name="Hong S.-B."/>
            <person name="Kwon S.-W."/>
        </authorList>
    </citation>
    <scope>NUCLEOTIDE SEQUENCE [LARGE SCALE GENOMIC DNA]</scope>
    <source>
        <strain evidence="1 2">FW10M-9</strain>
    </source>
</reference>
<name>A0A4P6F123_9MICO</name>
<dbReference type="RefSeq" id="WP_129186197.1">
    <property type="nucleotide sequence ID" value="NZ_CP035493.1"/>
</dbReference>
<gene>
    <name evidence="1" type="ORF">ET471_00980</name>
</gene>
<evidence type="ECO:0000313" key="2">
    <source>
        <dbReference type="Proteomes" id="UP000292118"/>
    </source>
</evidence>
<proteinExistence type="predicted"/>
<organism evidence="1 2">
    <name type="scientific">Xylanimonas protaetiae</name>
    <dbReference type="NCBI Taxonomy" id="2509457"/>
    <lineage>
        <taxon>Bacteria</taxon>
        <taxon>Bacillati</taxon>
        <taxon>Actinomycetota</taxon>
        <taxon>Actinomycetes</taxon>
        <taxon>Micrococcales</taxon>
        <taxon>Promicromonosporaceae</taxon>
        <taxon>Xylanimonas</taxon>
    </lineage>
</organism>
<dbReference type="AlphaFoldDB" id="A0A4P6F123"/>
<sequence>MHPLVLDRSSHLPDRAPFTAAHREAHRVARSALRALDLGAPSRPAGWRYRDVVTLLDRLDADDGRRRVEPATGTRPELVAAAHAALQRLADLGAPADDVAVVVAALRAAVAGEAEARDAR</sequence>
<protein>
    <submittedName>
        <fullName evidence="1">Uncharacterized protein</fullName>
    </submittedName>
</protein>
<dbReference type="Proteomes" id="UP000292118">
    <property type="component" value="Chromosome"/>
</dbReference>
<accession>A0A4P6F123</accession>
<keyword evidence="2" id="KW-1185">Reference proteome</keyword>
<dbReference type="EMBL" id="CP035493">
    <property type="protein sequence ID" value="QAY68795.1"/>
    <property type="molecule type" value="Genomic_DNA"/>
</dbReference>
<evidence type="ECO:0000313" key="1">
    <source>
        <dbReference type="EMBL" id="QAY68795.1"/>
    </source>
</evidence>
<dbReference type="OrthoDB" id="10002024at2"/>